<dbReference type="Pfam" id="PF07963">
    <property type="entry name" value="N_methyl"/>
    <property type="match status" value="1"/>
</dbReference>
<gene>
    <name evidence="1" type="primary">pilW</name>
    <name evidence="1" type="ORF">Cenrod_1082</name>
</gene>
<dbReference type="InterPro" id="IPR012902">
    <property type="entry name" value="N_methyl_site"/>
</dbReference>
<dbReference type="eggNOG" id="COG4966">
    <property type="taxonomic scope" value="Bacteria"/>
</dbReference>
<organism evidence="1 2">
    <name type="scientific">Candidatus Symbiobacter mobilis CR</name>
    <dbReference type="NCBI Taxonomy" id="946483"/>
    <lineage>
        <taxon>Bacteria</taxon>
        <taxon>Pseudomonadati</taxon>
        <taxon>Pseudomonadota</taxon>
        <taxon>Betaproteobacteria</taxon>
        <taxon>Burkholderiales</taxon>
        <taxon>Comamonadaceae</taxon>
    </lineage>
</organism>
<dbReference type="Pfam" id="PF16074">
    <property type="entry name" value="PilW"/>
    <property type="match status" value="1"/>
</dbReference>
<dbReference type="STRING" id="946483.Cenrod_1082"/>
<dbReference type="NCBIfam" id="TIGR02532">
    <property type="entry name" value="IV_pilin_GFxxxE"/>
    <property type="match status" value="1"/>
</dbReference>
<dbReference type="Proteomes" id="UP000017184">
    <property type="component" value="Chromosome"/>
</dbReference>
<dbReference type="InterPro" id="IPR032092">
    <property type="entry name" value="PilW"/>
</dbReference>
<protein>
    <submittedName>
        <fullName evidence="1">Type IV pilus assembly protein PilW</fullName>
    </submittedName>
</protein>
<name>U5N6K7_9BURK</name>
<dbReference type="PROSITE" id="PS00409">
    <property type="entry name" value="PROKAR_NTER_METHYL"/>
    <property type="match status" value="1"/>
</dbReference>
<dbReference type="AlphaFoldDB" id="U5N6K7"/>
<sequence>MNLFPCSPAPSARQRGLSLIEMMVSMALGLVLIVATLATYMGSATTARMADAQALMNEDANAVLAILSQHLRMAGNNPKQSNRTLACPRNPIYAPGVVQPTVVDVCAVVGTHTFIVRGCDGRFSNLGTATDLDALTCPSGTTTLPDSIAVSYEADTFNTEVTGAGRPTDCLGQSIPTMTAQVTGVVGTQQTTLTPNFYLADNRFYIGTSTNILAPSLYCLGNGNTVPQPLVENVEDLQFSYGTDIATNTGTLAVAGYLDAAEVLTATGLSGLPSDSARWQKVSTVRICVVMRSENPVLDNLDSARYVRCDGTLENNPPDLRLRRAYSTTVVLRNRVI</sequence>
<keyword evidence="2" id="KW-1185">Reference proteome</keyword>
<dbReference type="EMBL" id="CP004885">
    <property type="protein sequence ID" value="AGX87176.1"/>
    <property type="molecule type" value="Genomic_DNA"/>
</dbReference>
<dbReference type="OrthoDB" id="5496259at2"/>
<dbReference type="GO" id="GO:0043683">
    <property type="term" value="P:type IV pilus assembly"/>
    <property type="evidence" value="ECO:0007669"/>
    <property type="project" value="InterPro"/>
</dbReference>
<accession>U5N6K7</accession>
<evidence type="ECO:0000313" key="1">
    <source>
        <dbReference type="EMBL" id="AGX87176.1"/>
    </source>
</evidence>
<evidence type="ECO:0000313" key="2">
    <source>
        <dbReference type="Proteomes" id="UP000017184"/>
    </source>
</evidence>
<dbReference type="RefSeq" id="WP_022771994.1">
    <property type="nucleotide sequence ID" value="NC_022576.1"/>
</dbReference>
<dbReference type="SUPFAM" id="SSF54523">
    <property type="entry name" value="Pili subunits"/>
    <property type="match status" value="1"/>
</dbReference>
<dbReference type="InterPro" id="IPR045584">
    <property type="entry name" value="Pilin-like"/>
</dbReference>
<dbReference type="KEGG" id="cbx:Cenrod_1082"/>
<reference evidence="1 2" key="1">
    <citation type="journal article" date="2013" name="Genome Biol.">
        <title>Genomic analysis reveals key aspects of prokaryotic symbiosis in the phototrophic consortium "Chlorochromatium aggregatum".</title>
        <authorList>
            <person name="Liu Z."/>
            <person name="Muller J."/>
            <person name="Li T."/>
            <person name="Alvey R.M."/>
            <person name="Vogl K."/>
            <person name="Frigaard N.U."/>
            <person name="Rockwell N.C."/>
            <person name="Boyd E.S."/>
            <person name="Tomsho L.P."/>
            <person name="Schuster S.C."/>
            <person name="Henke P."/>
            <person name="Rohde M."/>
            <person name="Overmann J."/>
            <person name="Bryant D.A."/>
        </authorList>
    </citation>
    <scope>NUCLEOTIDE SEQUENCE [LARGE SCALE GENOMIC DNA]</scope>
    <source>
        <strain evidence="1">CR</strain>
    </source>
</reference>
<proteinExistence type="predicted"/>
<dbReference type="PATRIC" id="fig|946483.4.peg.1086"/>
<dbReference type="HOGENOM" id="CLU_051635_1_0_4"/>